<evidence type="ECO:0000313" key="3">
    <source>
        <dbReference type="Proteomes" id="UP000494120"/>
    </source>
</evidence>
<evidence type="ECO:0000256" key="1">
    <source>
        <dbReference type="SAM" id="MobiDB-lite"/>
    </source>
</evidence>
<comment type="caution">
    <text evidence="2">The sequence shown here is derived from an EMBL/GenBank/DDBJ whole genome shotgun (WGS) entry which is preliminary data.</text>
</comment>
<dbReference type="EMBL" id="CABVQG010000005">
    <property type="protein sequence ID" value="VWC57569.1"/>
    <property type="molecule type" value="Genomic_DNA"/>
</dbReference>
<accession>A0ABY6XMX5</accession>
<feature type="compositionally biased region" description="Low complexity" evidence="1">
    <location>
        <begin position="9"/>
        <end position="27"/>
    </location>
</feature>
<evidence type="ECO:0000313" key="2">
    <source>
        <dbReference type="EMBL" id="VWC57569.1"/>
    </source>
</evidence>
<proteinExistence type="predicted"/>
<sequence length="66" mass="7291">MPHQCLAQRAAFTAPSPSATPRPSSGPRSRHGRTTIATWCLRIVGWYRLERLLASIPDSNDDFGLV</sequence>
<protein>
    <submittedName>
        <fullName evidence="2">Uncharacterized protein</fullName>
    </submittedName>
</protein>
<dbReference type="Proteomes" id="UP000494120">
    <property type="component" value="Unassembled WGS sequence"/>
</dbReference>
<name>A0ABY6XMX5_9BURK</name>
<organism evidence="2 3">
    <name type="scientific">Burkholderia aenigmatica</name>
    <dbReference type="NCBI Taxonomy" id="2015348"/>
    <lineage>
        <taxon>Bacteria</taxon>
        <taxon>Pseudomonadati</taxon>
        <taxon>Pseudomonadota</taxon>
        <taxon>Betaproteobacteria</taxon>
        <taxon>Burkholderiales</taxon>
        <taxon>Burkholderiaceae</taxon>
        <taxon>Burkholderia</taxon>
        <taxon>Burkholderia cepacia complex</taxon>
    </lineage>
</organism>
<feature type="region of interest" description="Disordered" evidence="1">
    <location>
        <begin position="9"/>
        <end position="32"/>
    </location>
</feature>
<dbReference type="RefSeq" id="WP_174956682.1">
    <property type="nucleotide sequence ID" value="NZ_CABVQG010000005.1"/>
</dbReference>
<gene>
    <name evidence="2" type="ORF">BLA17378_01799</name>
</gene>
<keyword evidence="3" id="KW-1185">Reference proteome</keyword>
<reference evidence="2 3" key="1">
    <citation type="submission" date="2019-09" db="EMBL/GenBank/DDBJ databases">
        <authorList>
            <person name="Depoorter E."/>
        </authorList>
    </citation>
    <scope>NUCLEOTIDE SEQUENCE [LARGE SCALE GENOMIC DNA]</scope>
    <source>
        <strain evidence="2 3">R-17378</strain>
    </source>
</reference>